<dbReference type="OrthoDB" id="5487740at2"/>
<evidence type="ECO:0000256" key="2">
    <source>
        <dbReference type="ARBA" id="ARBA00023033"/>
    </source>
</evidence>
<protein>
    <submittedName>
        <fullName evidence="4">Monooxygenase, FAD-binding</fullName>
    </submittedName>
</protein>
<feature type="domain" description="FAD-binding" evidence="3">
    <location>
        <begin position="6"/>
        <end position="316"/>
    </location>
</feature>
<accession>A0A158I5A4</accession>
<dbReference type="PANTHER" id="PTHR13789">
    <property type="entry name" value="MONOOXYGENASE"/>
    <property type="match status" value="1"/>
</dbReference>
<evidence type="ECO:0000313" key="4">
    <source>
        <dbReference type="EMBL" id="SAL51785.1"/>
    </source>
</evidence>
<dbReference type="RefSeq" id="WP_062089687.1">
    <property type="nucleotide sequence ID" value="NZ_FCOK02000041.1"/>
</dbReference>
<evidence type="ECO:0000313" key="5">
    <source>
        <dbReference type="Proteomes" id="UP000054683"/>
    </source>
</evidence>
<gene>
    <name evidence="4" type="ORF">AWB69_05326</name>
</gene>
<dbReference type="PANTHER" id="PTHR13789:SF309">
    <property type="entry name" value="PUTATIVE (AFU_ORTHOLOGUE AFUA_6G14510)-RELATED"/>
    <property type="match status" value="1"/>
</dbReference>
<evidence type="ECO:0000256" key="1">
    <source>
        <dbReference type="ARBA" id="ARBA00023002"/>
    </source>
</evidence>
<dbReference type="AlphaFoldDB" id="A0A158I5A4"/>
<evidence type="ECO:0000259" key="3">
    <source>
        <dbReference type="Pfam" id="PF01494"/>
    </source>
</evidence>
<name>A0A158I5A4_9BURK</name>
<dbReference type="EMBL" id="FCOK02000041">
    <property type="protein sequence ID" value="SAL51785.1"/>
    <property type="molecule type" value="Genomic_DNA"/>
</dbReference>
<keyword evidence="2 4" id="KW-0503">Monooxygenase</keyword>
<dbReference type="GO" id="GO:0004497">
    <property type="term" value="F:monooxygenase activity"/>
    <property type="evidence" value="ECO:0007669"/>
    <property type="project" value="UniProtKB-KW"/>
</dbReference>
<dbReference type="NCBIfam" id="NF005313">
    <property type="entry name" value="PRK06847.1"/>
    <property type="match status" value="1"/>
</dbReference>
<dbReference type="Proteomes" id="UP000054683">
    <property type="component" value="Unassembled WGS sequence"/>
</dbReference>
<dbReference type="InterPro" id="IPR036188">
    <property type="entry name" value="FAD/NAD-bd_sf"/>
</dbReference>
<dbReference type="Gene3D" id="3.50.50.60">
    <property type="entry name" value="FAD/NAD(P)-binding domain"/>
    <property type="match status" value="1"/>
</dbReference>
<keyword evidence="1" id="KW-0560">Oxidoreductase</keyword>
<sequence length="379" mass="41125">MSRVKKVLIVGGGIGGLTASVALARNGVDVSIVELKSEWTVYGVGIIQPTNALRALHGLGLAEACVAAGFPFPGWRILNSEGGLIADVPNLNSAAPQFLANNGIPRRALHQILVDTAQSAGVQVRLGVTVKELESDTEGVSVSLTDGSVEQYDLVIGADGTYSKVRSLLFGKTPTPTFTGQSVWRYSFPRPKDMTWASIWYGKQTKAGLVPVSEESMYLLLVTAEPGNPRMPDDRLHTLLRQRLSEYSGLVAELAEQVTDPKEVVYKPLETMMLPQPWHKGRVVLIGDAVHATVPHLAQGASIAIEDAVVLASMLDTEEPLDAVLTAFAQRRYTRCKFVVDSSFQLGQWELQEWAGHPAADADFAGLLRRAWDRMTEPV</sequence>
<dbReference type="Pfam" id="PF01494">
    <property type="entry name" value="FAD_binding_3"/>
    <property type="match status" value="1"/>
</dbReference>
<dbReference type="PRINTS" id="PR00420">
    <property type="entry name" value="RNGMNOXGNASE"/>
</dbReference>
<organism evidence="4 5">
    <name type="scientific">Caballeronia udeis</name>
    <dbReference type="NCBI Taxonomy" id="1232866"/>
    <lineage>
        <taxon>Bacteria</taxon>
        <taxon>Pseudomonadati</taxon>
        <taxon>Pseudomonadota</taxon>
        <taxon>Betaproteobacteria</taxon>
        <taxon>Burkholderiales</taxon>
        <taxon>Burkholderiaceae</taxon>
        <taxon>Caballeronia</taxon>
    </lineage>
</organism>
<dbReference type="InterPro" id="IPR050493">
    <property type="entry name" value="FAD-dep_Monooxygenase_BioMet"/>
</dbReference>
<dbReference type="GO" id="GO:0071949">
    <property type="term" value="F:FAD binding"/>
    <property type="evidence" value="ECO:0007669"/>
    <property type="project" value="InterPro"/>
</dbReference>
<proteinExistence type="predicted"/>
<dbReference type="InterPro" id="IPR002938">
    <property type="entry name" value="FAD-bd"/>
</dbReference>
<dbReference type="SUPFAM" id="SSF51905">
    <property type="entry name" value="FAD/NAD(P)-binding domain"/>
    <property type="match status" value="1"/>
</dbReference>
<reference evidence="4 5" key="1">
    <citation type="submission" date="2016-01" db="EMBL/GenBank/DDBJ databases">
        <authorList>
            <person name="Oliw E.H."/>
        </authorList>
    </citation>
    <scope>NUCLEOTIDE SEQUENCE [LARGE SCALE GENOMIC DNA]</scope>
    <source>
        <strain evidence="4">LMG 27134</strain>
    </source>
</reference>